<dbReference type="HAMAP" id="MF_00052_B">
    <property type="entry name" value="RNase_HII_B"/>
    <property type="match status" value="1"/>
</dbReference>
<gene>
    <name evidence="14" type="primary">rnhB</name>
    <name evidence="19" type="ORF">EV189_2402</name>
</gene>
<dbReference type="InterPro" id="IPR022898">
    <property type="entry name" value="RNase_HII"/>
</dbReference>
<dbReference type="EC" id="3.1.26.4" evidence="6 14"/>
<dbReference type="GO" id="GO:0043137">
    <property type="term" value="P:DNA replication, removal of RNA primer"/>
    <property type="evidence" value="ECO:0007669"/>
    <property type="project" value="TreeGrafter"/>
</dbReference>
<evidence type="ECO:0000256" key="6">
    <source>
        <dbReference type="ARBA" id="ARBA00012180"/>
    </source>
</evidence>
<keyword evidence="10 14" id="KW-0479">Metal-binding</keyword>
<evidence type="ECO:0000256" key="3">
    <source>
        <dbReference type="ARBA" id="ARBA00004065"/>
    </source>
</evidence>
<evidence type="ECO:0000256" key="16">
    <source>
        <dbReference type="RuleBase" id="RU003515"/>
    </source>
</evidence>
<evidence type="ECO:0000256" key="2">
    <source>
        <dbReference type="ARBA" id="ARBA00001946"/>
    </source>
</evidence>
<comment type="caution">
    <text evidence="19">The sequence shown here is derived from an EMBL/GenBank/DDBJ whole genome shotgun (WGS) entry which is preliminary data.</text>
</comment>
<reference evidence="19 20" key="1">
    <citation type="submission" date="2019-02" db="EMBL/GenBank/DDBJ databases">
        <title>Genomic Encyclopedia of Type Strains, Phase IV (KMG-IV): sequencing the most valuable type-strain genomes for metagenomic binning, comparative biology and taxonomic classification.</title>
        <authorList>
            <person name="Goeker M."/>
        </authorList>
    </citation>
    <scope>NUCLEOTIDE SEQUENCE [LARGE SCALE GENOMIC DNA]</scope>
    <source>
        <strain evidence="19 20">DSM 45622</strain>
    </source>
</reference>
<feature type="binding site" evidence="14 15">
    <location>
        <position position="120"/>
    </location>
    <ligand>
        <name>a divalent metal cation</name>
        <dbReference type="ChEBI" id="CHEBI:60240"/>
    </ligand>
</feature>
<dbReference type="GO" id="GO:0006298">
    <property type="term" value="P:mismatch repair"/>
    <property type="evidence" value="ECO:0007669"/>
    <property type="project" value="TreeGrafter"/>
</dbReference>
<organism evidence="19 20">
    <name type="scientific">Motilibacter rhizosphaerae</name>
    <dbReference type="NCBI Taxonomy" id="598652"/>
    <lineage>
        <taxon>Bacteria</taxon>
        <taxon>Bacillati</taxon>
        <taxon>Actinomycetota</taxon>
        <taxon>Actinomycetes</taxon>
        <taxon>Motilibacterales</taxon>
        <taxon>Motilibacteraceae</taxon>
        <taxon>Motilibacter</taxon>
    </lineage>
</organism>
<accession>A0A4Q7NP86</accession>
<comment type="catalytic activity">
    <reaction evidence="1 14 15 16">
        <text>Endonucleolytic cleavage to 5'-phosphomonoester.</text>
        <dbReference type="EC" id="3.1.26.4"/>
    </reaction>
</comment>
<comment type="cofactor">
    <cofactor evidence="14 15">
        <name>Mn(2+)</name>
        <dbReference type="ChEBI" id="CHEBI:29035"/>
    </cofactor>
    <cofactor evidence="14 15">
        <name>Mg(2+)</name>
        <dbReference type="ChEBI" id="CHEBI:18420"/>
    </cofactor>
    <text evidence="14 15">Manganese or magnesium. Binds 1 divalent metal ion per monomer in the absence of substrate. May bind a second metal ion after substrate binding.</text>
</comment>
<dbReference type="GO" id="GO:0003723">
    <property type="term" value="F:RNA binding"/>
    <property type="evidence" value="ECO:0007669"/>
    <property type="project" value="UniProtKB-UniRule"/>
</dbReference>
<evidence type="ECO:0000256" key="10">
    <source>
        <dbReference type="ARBA" id="ARBA00022723"/>
    </source>
</evidence>
<evidence type="ECO:0000256" key="7">
    <source>
        <dbReference type="ARBA" id="ARBA00019179"/>
    </source>
</evidence>
<keyword evidence="8 14" id="KW-0963">Cytoplasm</keyword>
<dbReference type="Gene3D" id="3.30.420.10">
    <property type="entry name" value="Ribonuclease H-like superfamily/Ribonuclease H"/>
    <property type="match status" value="1"/>
</dbReference>
<dbReference type="PROSITE" id="PS51975">
    <property type="entry name" value="RNASE_H_2"/>
    <property type="match status" value="1"/>
</dbReference>
<name>A0A4Q7NP86_9ACTN</name>
<keyword evidence="12 14" id="KW-0378">Hydrolase</keyword>
<evidence type="ECO:0000256" key="9">
    <source>
        <dbReference type="ARBA" id="ARBA00022722"/>
    </source>
</evidence>
<comment type="cofactor">
    <cofactor evidence="2">
        <name>Mg(2+)</name>
        <dbReference type="ChEBI" id="CHEBI:18420"/>
    </cofactor>
</comment>
<dbReference type="InterPro" id="IPR001352">
    <property type="entry name" value="RNase_HII/HIII"/>
</dbReference>
<dbReference type="Pfam" id="PF01351">
    <property type="entry name" value="RNase_HII"/>
    <property type="match status" value="1"/>
</dbReference>
<evidence type="ECO:0000256" key="4">
    <source>
        <dbReference type="ARBA" id="ARBA00004496"/>
    </source>
</evidence>
<dbReference type="InterPro" id="IPR036397">
    <property type="entry name" value="RNaseH_sf"/>
</dbReference>
<dbReference type="InterPro" id="IPR012337">
    <property type="entry name" value="RNaseH-like_sf"/>
</dbReference>
<protein>
    <recommendedName>
        <fullName evidence="7 14">Ribonuclease HII</fullName>
        <shortName evidence="14">RNase HII</shortName>
        <ecNumber evidence="6 14">3.1.26.4</ecNumber>
    </recommendedName>
</protein>
<dbReference type="OrthoDB" id="9803420at2"/>
<feature type="domain" description="RNase H type-2" evidence="18">
    <location>
        <begin position="20"/>
        <end position="228"/>
    </location>
</feature>
<feature type="binding site" evidence="14 15">
    <location>
        <position position="27"/>
    </location>
    <ligand>
        <name>a divalent metal cation</name>
        <dbReference type="ChEBI" id="CHEBI:60240"/>
    </ligand>
</feature>
<evidence type="ECO:0000256" key="5">
    <source>
        <dbReference type="ARBA" id="ARBA00007383"/>
    </source>
</evidence>
<dbReference type="GO" id="GO:0005737">
    <property type="term" value="C:cytoplasm"/>
    <property type="evidence" value="ECO:0007669"/>
    <property type="project" value="UniProtKB-SubCell"/>
</dbReference>
<evidence type="ECO:0000256" key="13">
    <source>
        <dbReference type="ARBA" id="ARBA00023211"/>
    </source>
</evidence>
<evidence type="ECO:0000259" key="18">
    <source>
        <dbReference type="PROSITE" id="PS51975"/>
    </source>
</evidence>
<dbReference type="PANTHER" id="PTHR10954:SF18">
    <property type="entry name" value="RIBONUCLEASE HII"/>
    <property type="match status" value="1"/>
</dbReference>
<dbReference type="GO" id="GO:0030145">
    <property type="term" value="F:manganese ion binding"/>
    <property type="evidence" value="ECO:0007669"/>
    <property type="project" value="UniProtKB-UniRule"/>
</dbReference>
<evidence type="ECO:0000256" key="17">
    <source>
        <dbReference type="SAM" id="MobiDB-lite"/>
    </source>
</evidence>
<dbReference type="EMBL" id="SGXD01000003">
    <property type="protein sequence ID" value="RZS86983.1"/>
    <property type="molecule type" value="Genomic_DNA"/>
</dbReference>
<dbReference type="NCBIfam" id="NF000595">
    <property type="entry name" value="PRK00015.1-3"/>
    <property type="match status" value="1"/>
</dbReference>
<evidence type="ECO:0000313" key="20">
    <source>
        <dbReference type="Proteomes" id="UP000293638"/>
    </source>
</evidence>
<dbReference type="GO" id="GO:0004523">
    <property type="term" value="F:RNA-DNA hybrid ribonuclease activity"/>
    <property type="evidence" value="ECO:0007669"/>
    <property type="project" value="UniProtKB-UniRule"/>
</dbReference>
<dbReference type="Proteomes" id="UP000293638">
    <property type="component" value="Unassembled WGS sequence"/>
</dbReference>
<dbReference type="CDD" id="cd07182">
    <property type="entry name" value="RNase_HII_bacteria_HII_like"/>
    <property type="match status" value="1"/>
</dbReference>
<keyword evidence="9 14" id="KW-0540">Nuclease</keyword>
<evidence type="ECO:0000256" key="12">
    <source>
        <dbReference type="ARBA" id="ARBA00022801"/>
    </source>
</evidence>
<dbReference type="InterPro" id="IPR024567">
    <property type="entry name" value="RNase_HII/HIII_dom"/>
</dbReference>
<evidence type="ECO:0000256" key="15">
    <source>
        <dbReference type="PROSITE-ProRule" id="PRU01319"/>
    </source>
</evidence>
<dbReference type="SUPFAM" id="SSF53098">
    <property type="entry name" value="Ribonuclease H-like"/>
    <property type="match status" value="1"/>
</dbReference>
<comment type="similarity">
    <text evidence="5 14 16">Belongs to the RNase HII family.</text>
</comment>
<dbReference type="PANTHER" id="PTHR10954">
    <property type="entry name" value="RIBONUCLEASE H2 SUBUNIT A"/>
    <property type="match status" value="1"/>
</dbReference>
<evidence type="ECO:0000256" key="11">
    <source>
        <dbReference type="ARBA" id="ARBA00022759"/>
    </source>
</evidence>
<dbReference type="GO" id="GO:0032299">
    <property type="term" value="C:ribonuclease H2 complex"/>
    <property type="evidence" value="ECO:0007669"/>
    <property type="project" value="TreeGrafter"/>
</dbReference>
<dbReference type="AlphaFoldDB" id="A0A4Q7NP86"/>
<keyword evidence="11 14" id="KW-0255">Endonuclease</keyword>
<keyword evidence="20" id="KW-1185">Reference proteome</keyword>
<proteinExistence type="inferred from homology"/>
<comment type="subcellular location">
    <subcellularLocation>
        <location evidence="4 14">Cytoplasm</location>
    </subcellularLocation>
</comment>
<sequence length="280" mass="30280">MPATTPTLRYERQLWRSGAGPVAAVDEVGRGALAGPVSVGVVVLDEDARTAPQGLRDSKLLTPEARTALVPRVRRWVLDGAVGHASAAEIDAWGILTALRVAATRACAQLRVPFSWVLLDGNYDYLSRPSLFEDELPAWSWDVPVRTLVKADMRCSSVAAASVLAKTERDGMMVELAREHPVYAWEQNRGYSAPAHLAALAEHGPSPLHRQSWRLPGVGERADALLPGTDPYPDELEQLDLEALPRQHVRGGGGTMEAHPDPVPAAAGPHGRGTREQERV</sequence>
<dbReference type="RefSeq" id="WP_130493177.1">
    <property type="nucleotide sequence ID" value="NZ_SGXD01000003.1"/>
</dbReference>
<feature type="binding site" evidence="14 15">
    <location>
        <position position="26"/>
    </location>
    <ligand>
        <name>a divalent metal cation</name>
        <dbReference type="ChEBI" id="CHEBI:60240"/>
    </ligand>
</feature>
<evidence type="ECO:0000256" key="8">
    <source>
        <dbReference type="ARBA" id="ARBA00022490"/>
    </source>
</evidence>
<keyword evidence="13 14" id="KW-0464">Manganese</keyword>
<feature type="region of interest" description="Disordered" evidence="17">
    <location>
        <begin position="250"/>
        <end position="280"/>
    </location>
</feature>
<evidence type="ECO:0000313" key="19">
    <source>
        <dbReference type="EMBL" id="RZS86983.1"/>
    </source>
</evidence>
<comment type="function">
    <text evidence="3 14 16">Endonuclease that specifically degrades the RNA of RNA-DNA hybrids.</text>
</comment>
<evidence type="ECO:0000256" key="1">
    <source>
        <dbReference type="ARBA" id="ARBA00000077"/>
    </source>
</evidence>
<evidence type="ECO:0000256" key="14">
    <source>
        <dbReference type="HAMAP-Rule" id="MF_00052"/>
    </source>
</evidence>